<dbReference type="GO" id="GO:0030488">
    <property type="term" value="P:tRNA methylation"/>
    <property type="evidence" value="ECO:0007669"/>
    <property type="project" value="InterPro"/>
</dbReference>
<name>A0A7S1BA98_9STRA</name>
<sequence length="590" mass="65490">MSSPAFSPSTDGDNNDADDGCWSTKTKGSTSFDRTSVGPGEYVLLRFSDRRLLFARTPGGPASGAHLPLKINKKSYSSADILGVKYGAVLEVQKGTAGHFRRGGKGKSGGGIGGKLVVLPVTEDLLPSLPEELQEESPATDADREKQQSKKDNRNLVDNNTAQSLDQNSLAAVKRTALKNASADDASGGAAAVAALVANSTTYRTKTAFSRAKYVRSKQLRHQLRCRVERTCGHSICEAFHVRDARKIMNLRPDTLSQIMGNANIYGGCRVMVFENVMGIIVGTLAQRMGGFGAIVALHDVQSPSCGDTLDRFNLTCDERRVVRWIHCSEMAREDRHTDDSSNFGADLELEERKALVWPCELQEHTKAHIARMDSDERRFEFLRRRADRFARKLTRHASTEIKSAVLADGGVDSLIVASKYDPVSTTLRLLPHLSPSGSFVVYCEYLELLLELFRALQEKKLAIKMRLSDTWMREYQVLAGRTHPQMNMGQNGGFLLSGIKLGEDMGFEAQLRESSERKRSRGGFGKQEEEQVDKHENGEKSKNEDWEEDSRKSKHYLEGDEKESNNATLKKGANVADDGDPREKRRKEE</sequence>
<dbReference type="EMBL" id="HBFR01010242">
    <property type="protein sequence ID" value="CAD8880233.1"/>
    <property type="molecule type" value="Transcribed_RNA"/>
</dbReference>
<evidence type="ECO:0000256" key="1">
    <source>
        <dbReference type="ARBA" id="ARBA00004123"/>
    </source>
</evidence>
<feature type="compositionally biased region" description="Basic and acidic residues" evidence="7">
    <location>
        <begin position="580"/>
        <end position="590"/>
    </location>
</feature>
<dbReference type="PANTHER" id="PTHR12945">
    <property type="entry name" value="TRANSLATION INITIATION FACTOR EIF3-RELATED"/>
    <property type="match status" value="1"/>
</dbReference>
<feature type="region of interest" description="Disordered" evidence="7">
    <location>
        <begin position="1"/>
        <end position="37"/>
    </location>
</feature>
<evidence type="ECO:0000256" key="2">
    <source>
        <dbReference type="ARBA" id="ARBA00008320"/>
    </source>
</evidence>
<dbReference type="Gene3D" id="3.40.50.150">
    <property type="entry name" value="Vaccinia Virus protein VP39"/>
    <property type="match status" value="1"/>
</dbReference>
<dbReference type="GO" id="GO:0005634">
    <property type="term" value="C:nucleus"/>
    <property type="evidence" value="ECO:0007669"/>
    <property type="project" value="UniProtKB-SubCell"/>
</dbReference>
<feature type="compositionally biased region" description="Polar residues" evidence="7">
    <location>
        <begin position="1"/>
        <end position="12"/>
    </location>
</feature>
<evidence type="ECO:0000256" key="6">
    <source>
        <dbReference type="ARBA" id="ARBA00032319"/>
    </source>
</evidence>
<feature type="compositionally biased region" description="Polar residues" evidence="7">
    <location>
        <begin position="23"/>
        <end position="34"/>
    </location>
</feature>
<comment type="subcellular location">
    <subcellularLocation>
        <location evidence="1">Nucleus</location>
    </subcellularLocation>
</comment>
<dbReference type="Pfam" id="PF04189">
    <property type="entry name" value="Gcd10p"/>
    <property type="match status" value="1"/>
</dbReference>
<evidence type="ECO:0000256" key="7">
    <source>
        <dbReference type="SAM" id="MobiDB-lite"/>
    </source>
</evidence>
<feature type="compositionally biased region" description="Basic and acidic residues" evidence="7">
    <location>
        <begin position="141"/>
        <end position="155"/>
    </location>
</feature>
<evidence type="ECO:0000256" key="4">
    <source>
        <dbReference type="ARBA" id="ARBA00022694"/>
    </source>
</evidence>
<accession>A0A7S1BA98</accession>
<dbReference type="InterPro" id="IPR017423">
    <property type="entry name" value="TRM6"/>
</dbReference>
<dbReference type="AlphaFoldDB" id="A0A7S1BA98"/>
<reference evidence="8" key="1">
    <citation type="submission" date="2021-01" db="EMBL/GenBank/DDBJ databases">
        <authorList>
            <person name="Corre E."/>
            <person name="Pelletier E."/>
            <person name="Niang G."/>
            <person name="Scheremetjew M."/>
            <person name="Finn R."/>
            <person name="Kale V."/>
            <person name="Holt S."/>
            <person name="Cochrane G."/>
            <person name="Meng A."/>
            <person name="Brown T."/>
            <person name="Cohen L."/>
        </authorList>
    </citation>
    <scope>NUCLEOTIDE SEQUENCE</scope>
    <source>
        <strain evidence="8">308</strain>
    </source>
</reference>
<feature type="region of interest" description="Disordered" evidence="7">
    <location>
        <begin position="511"/>
        <end position="590"/>
    </location>
</feature>
<keyword evidence="5" id="KW-0539">Nucleus</keyword>
<comment type="similarity">
    <text evidence="2">Belongs to the TRM6/GCD10 family.</text>
</comment>
<keyword evidence="4" id="KW-0819">tRNA processing</keyword>
<gene>
    <name evidence="8" type="ORF">CHYS00102_LOCUS7418</name>
</gene>
<feature type="compositionally biased region" description="Basic and acidic residues" evidence="7">
    <location>
        <begin position="527"/>
        <end position="565"/>
    </location>
</feature>
<proteinExistence type="inferred from homology"/>
<evidence type="ECO:0000256" key="3">
    <source>
        <dbReference type="ARBA" id="ARBA00021704"/>
    </source>
</evidence>
<dbReference type="PANTHER" id="PTHR12945:SF0">
    <property type="entry name" value="TRNA (ADENINE(58)-N(1))-METHYLTRANSFERASE NON-CATALYTIC SUBUNIT TRM6"/>
    <property type="match status" value="1"/>
</dbReference>
<organism evidence="8">
    <name type="scientific">Corethron hystrix</name>
    <dbReference type="NCBI Taxonomy" id="216773"/>
    <lineage>
        <taxon>Eukaryota</taxon>
        <taxon>Sar</taxon>
        <taxon>Stramenopiles</taxon>
        <taxon>Ochrophyta</taxon>
        <taxon>Bacillariophyta</taxon>
        <taxon>Coscinodiscophyceae</taxon>
        <taxon>Corethrophycidae</taxon>
        <taxon>Corethrales</taxon>
        <taxon>Corethraceae</taxon>
        <taxon>Corethron</taxon>
    </lineage>
</organism>
<feature type="region of interest" description="Disordered" evidence="7">
    <location>
        <begin position="131"/>
        <end position="163"/>
    </location>
</feature>
<evidence type="ECO:0000313" key="8">
    <source>
        <dbReference type="EMBL" id="CAD8880233.1"/>
    </source>
</evidence>
<protein>
    <recommendedName>
        <fullName evidence="3">tRNA (adenine(58)-N(1))-methyltransferase non-catalytic subunit TRM6</fullName>
    </recommendedName>
    <alternativeName>
        <fullName evidence="6">tRNA(m1A58)-methyltransferase subunit TRM6</fullName>
    </alternativeName>
</protein>
<dbReference type="GO" id="GO:0031515">
    <property type="term" value="C:tRNA (m1A) methyltransferase complex"/>
    <property type="evidence" value="ECO:0007669"/>
    <property type="project" value="InterPro"/>
</dbReference>
<dbReference type="InterPro" id="IPR029063">
    <property type="entry name" value="SAM-dependent_MTases_sf"/>
</dbReference>
<evidence type="ECO:0000256" key="5">
    <source>
        <dbReference type="ARBA" id="ARBA00023242"/>
    </source>
</evidence>